<dbReference type="InterPro" id="IPR032109">
    <property type="entry name" value="Big_3_5"/>
</dbReference>
<dbReference type="Pfam" id="PF16640">
    <property type="entry name" value="Big_3_5"/>
    <property type="match status" value="2"/>
</dbReference>
<sequence>MPNITLRRGLATAAAAAVAASSLLGLGSAAQAAAPAPTLGATVDYFDDAYTALGANSVFETVTIERFEYILKNVTGNVAFFIGDPGTVSSQATIGHIQKVAKDRGIDRIYNFTPKLDGGSLDVWDVDGAGLNATGRAYFAARGDQLINDYLNKDVQTRFAKNESSDPYLFVYNKDRTVDGQEDRIVAALSGAKTVADLDTDAEATAYENQVKDVLGAVPADDLVTTTNFEFQRAEVNRRHSTTPSYSDATRYGADILDVADATDGFRVQTLTYPELVHLLQQPGDIPILFGGTWCHNTRAIIKFVNADAQKYGVKTVYNFDFSLFSTSNGGSNYDHIRDNPVLVEEDGVQKATRPSHLYGDLINTYLPNAVTQYRTAADVAELGGSVNAVSYYPGGDTSKEPKQARKIQVGHFLTYNKDHKDAEGTPAPVVDQAIRQNDDGGHTEHMTEWWFTAGRDLPAGDGTLRGAANPASEAGSNQLQNQRAFAKEAIDEIDTVFKGFADQGFSTTTSVTEVPAREGATDPAIDISVAAPGHAPFISLNTAGANAAPSSAAGKPRGTVAVLDGSTKIAQARLKRDGTVRITLPAQTARSKSYTVRYLGRGNVLSSSQVTFLLREPSATTLGELRSRVFGVDGTVTATVTTAKGATGTATLTGLPGGDVTGTVKDGTGTFSVPASTPAGVHSVTATYLGDGAFGPSTSQSGTLTITKAPTSLVTSVTGAPYGTFASVGIRVAGPAGQPTTGQVTVTVGGTTQTVPVDGAGRATVSVPRTLAPKTYAVTAVYSGTSNLIASSAFTRVTVTKGATKAPAFAAKGSVKAKKKGKASINVSTPAGLAKATGKVKIQLKKGSTTKKVTVTLKNGRATVSLPKLAKGAWKVKATYLGDANYAPTRTVSIAKKLKVKA</sequence>
<dbReference type="PROSITE" id="PS51318">
    <property type="entry name" value="TAT"/>
    <property type="match status" value="1"/>
</dbReference>
<evidence type="ECO:0000313" key="4">
    <source>
        <dbReference type="Proteomes" id="UP001316184"/>
    </source>
</evidence>
<feature type="domain" description="Bacterial Ig-like" evidence="2">
    <location>
        <begin position="815"/>
        <end position="892"/>
    </location>
</feature>
<evidence type="ECO:0000256" key="1">
    <source>
        <dbReference type="SAM" id="SignalP"/>
    </source>
</evidence>
<organism evidence="3 4">
    <name type="scientific">Aeromicrobium wangtongii</name>
    <dbReference type="NCBI Taxonomy" id="2969247"/>
    <lineage>
        <taxon>Bacteria</taxon>
        <taxon>Bacillati</taxon>
        <taxon>Actinomycetota</taxon>
        <taxon>Actinomycetes</taxon>
        <taxon>Propionibacteriales</taxon>
        <taxon>Nocardioidaceae</taxon>
        <taxon>Aeromicrobium</taxon>
    </lineage>
</organism>
<evidence type="ECO:0000259" key="2">
    <source>
        <dbReference type="Pfam" id="PF16640"/>
    </source>
</evidence>
<reference evidence="3 4" key="1">
    <citation type="submission" date="2022-08" db="EMBL/GenBank/DDBJ databases">
        <title>novel species in genus Aeromicrobium.</title>
        <authorList>
            <person name="Ye L."/>
        </authorList>
    </citation>
    <scope>NUCLEOTIDE SEQUENCE [LARGE SCALE GENOMIC DNA]</scope>
    <source>
        <strain evidence="4">zg-Y1379</strain>
    </source>
</reference>
<keyword evidence="1" id="KW-0732">Signal</keyword>
<dbReference type="InterPro" id="IPR013783">
    <property type="entry name" value="Ig-like_fold"/>
</dbReference>
<feature type="chain" id="PRO_5045739832" evidence="1">
    <location>
        <begin position="33"/>
        <end position="903"/>
    </location>
</feature>
<gene>
    <name evidence="3" type="ORF">NQV15_00700</name>
</gene>
<name>A0ABY5M9N4_9ACTN</name>
<evidence type="ECO:0000313" key="3">
    <source>
        <dbReference type="EMBL" id="UUP13861.1"/>
    </source>
</evidence>
<dbReference type="Proteomes" id="UP001316184">
    <property type="component" value="Chromosome"/>
</dbReference>
<dbReference type="InterPro" id="IPR006311">
    <property type="entry name" value="TAT_signal"/>
</dbReference>
<dbReference type="Gene3D" id="2.60.40.10">
    <property type="entry name" value="Immunoglobulins"/>
    <property type="match status" value="4"/>
</dbReference>
<feature type="signal peptide" evidence="1">
    <location>
        <begin position="1"/>
        <end position="32"/>
    </location>
</feature>
<dbReference type="RefSeq" id="WP_232402825.1">
    <property type="nucleotide sequence ID" value="NZ_CP102173.1"/>
</dbReference>
<protein>
    <submittedName>
        <fullName evidence="3">Ig-like domain-containing protein</fullName>
    </submittedName>
</protein>
<dbReference type="EMBL" id="CP102173">
    <property type="protein sequence ID" value="UUP13861.1"/>
    <property type="molecule type" value="Genomic_DNA"/>
</dbReference>
<accession>A0ABY5M9N4</accession>
<proteinExistence type="predicted"/>
<keyword evidence="4" id="KW-1185">Reference proteome</keyword>
<feature type="domain" description="Bacterial Ig-like" evidence="2">
    <location>
        <begin position="630"/>
        <end position="708"/>
    </location>
</feature>